<feature type="chain" id="PRO_5046433633" description="Lipid-binding hydrolase" evidence="1">
    <location>
        <begin position="19"/>
        <end position="189"/>
    </location>
</feature>
<dbReference type="Proteomes" id="UP001304671">
    <property type="component" value="Unassembled WGS sequence"/>
</dbReference>
<keyword evidence="1" id="KW-0732">Signal</keyword>
<name>A0ABU5QKD3_9BACT</name>
<sequence>MKKIALFIITLISILSFTACQEKFGSDVVPQAPVSIVGKWSISGFGTITNIKTYEATLQEIKRTPKIDTTMVNALATGVSFDFKQDGTYAAGKTVGTWKTKDSNKTIDLITKDNTGKESVQTFSVLELTANSLKLGSKKFTKNASGNIEAGDFSDLPFMLLGSLAIGVKGSQKEFDDATFLQGTLIFKR</sequence>
<gene>
    <name evidence="2" type="ORF">VB264_06975</name>
</gene>
<organism evidence="2 3">
    <name type="scientific">Arcicella aquatica</name>
    <dbReference type="NCBI Taxonomy" id="217141"/>
    <lineage>
        <taxon>Bacteria</taxon>
        <taxon>Pseudomonadati</taxon>
        <taxon>Bacteroidota</taxon>
        <taxon>Cytophagia</taxon>
        <taxon>Cytophagales</taxon>
        <taxon>Flectobacillaceae</taxon>
        <taxon>Arcicella</taxon>
    </lineage>
</organism>
<dbReference type="RefSeq" id="WP_323247957.1">
    <property type="nucleotide sequence ID" value="NZ_JAYFUL010000008.1"/>
</dbReference>
<dbReference type="EMBL" id="JAYFUL010000008">
    <property type="protein sequence ID" value="MEA5257518.1"/>
    <property type="molecule type" value="Genomic_DNA"/>
</dbReference>
<proteinExistence type="predicted"/>
<protein>
    <recommendedName>
        <fullName evidence="4">Lipid-binding hydrolase</fullName>
    </recommendedName>
</protein>
<accession>A0ABU5QKD3</accession>
<comment type="caution">
    <text evidence="2">The sequence shown here is derived from an EMBL/GenBank/DDBJ whole genome shotgun (WGS) entry which is preliminary data.</text>
</comment>
<keyword evidence="3" id="KW-1185">Reference proteome</keyword>
<dbReference type="PROSITE" id="PS51257">
    <property type="entry name" value="PROKAR_LIPOPROTEIN"/>
    <property type="match status" value="1"/>
</dbReference>
<evidence type="ECO:0000313" key="2">
    <source>
        <dbReference type="EMBL" id="MEA5257518.1"/>
    </source>
</evidence>
<evidence type="ECO:0000313" key="3">
    <source>
        <dbReference type="Proteomes" id="UP001304671"/>
    </source>
</evidence>
<reference evidence="2 3" key="1">
    <citation type="submission" date="2023-12" db="EMBL/GenBank/DDBJ databases">
        <title>Novel species of the genus Arcicella isolated from rivers.</title>
        <authorList>
            <person name="Lu H."/>
        </authorList>
    </citation>
    <scope>NUCLEOTIDE SEQUENCE [LARGE SCALE GENOMIC DNA]</scope>
    <source>
        <strain evidence="2 3">LMG 21963</strain>
    </source>
</reference>
<evidence type="ECO:0008006" key="4">
    <source>
        <dbReference type="Google" id="ProtNLM"/>
    </source>
</evidence>
<feature type="signal peptide" evidence="1">
    <location>
        <begin position="1"/>
        <end position="18"/>
    </location>
</feature>
<evidence type="ECO:0000256" key="1">
    <source>
        <dbReference type="SAM" id="SignalP"/>
    </source>
</evidence>